<protein>
    <submittedName>
        <fullName evidence="1">Uncharacterized protein</fullName>
    </submittedName>
</protein>
<dbReference type="EMBL" id="BTRK01000004">
    <property type="protein sequence ID" value="GMR46323.1"/>
    <property type="molecule type" value="Genomic_DNA"/>
</dbReference>
<accession>A0AAN5CKX2</accession>
<dbReference type="AlphaFoldDB" id="A0AAN5CKX2"/>
<dbReference type="Proteomes" id="UP001328107">
    <property type="component" value="Unassembled WGS sequence"/>
</dbReference>
<gene>
    <name evidence="1" type="ORF">PMAYCL1PPCAC_16518</name>
</gene>
<evidence type="ECO:0000313" key="2">
    <source>
        <dbReference type="Proteomes" id="UP001328107"/>
    </source>
</evidence>
<comment type="caution">
    <text evidence="1">The sequence shown here is derived from an EMBL/GenBank/DDBJ whole genome shotgun (WGS) entry which is preliminary data.</text>
</comment>
<feature type="non-terminal residue" evidence="1">
    <location>
        <position position="70"/>
    </location>
</feature>
<keyword evidence="2" id="KW-1185">Reference proteome</keyword>
<dbReference type="PROSITE" id="PS51257">
    <property type="entry name" value="PROKAR_LIPOPROTEIN"/>
    <property type="match status" value="1"/>
</dbReference>
<organism evidence="1 2">
    <name type="scientific">Pristionchus mayeri</name>
    <dbReference type="NCBI Taxonomy" id="1317129"/>
    <lineage>
        <taxon>Eukaryota</taxon>
        <taxon>Metazoa</taxon>
        <taxon>Ecdysozoa</taxon>
        <taxon>Nematoda</taxon>
        <taxon>Chromadorea</taxon>
        <taxon>Rhabditida</taxon>
        <taxon>Rhabditina</taxon>
        <taxon>Diplogasteromorpha</taxon>
        <taxon>Diplogasteroidea</taxon>
        <taxon>Neodiplogasteridae</taxon>
        <taxon>Pristionchus</taxon>
    </lineage>
</organism>
<reference evidence="2" key="1">
    <citation type="submission" date="2022-10" db="EMBL/GenBank/DDBJ databases">
        <title>Genome assembly of Pristionchus species.</title>
        <authorList>
            <person name="Yoshida K."/>
            <person name="Sommer R.J."/>
        </authorList>
    </citation>
    <scope>NUCLEOTIDE SEQUENCE [LARGE SCALE GENOMIC DNA]</scope>
    <source>
        <strain evidence="2">RS5460</strain>
    </source>
</reference>
<name>A0AAN5CKX2_9BILA</name>
<evidence type="ECO:0000313" key="1">
    <source>
        <dbReference type="EMBL" id="GMR46323.1"/>
    </source>
</evidence>
<proteinExistence type="predicted"/>
<sequence length="70" mass="7568">MDSRGVPDNASTISLAGSASLACQQCEETVANAQERERVLVKELEGSRTLTAQYKSELAEAKTALRKLNE</sequence>